<dbReference type="AlphaFoldDB" id="A0A7J6H141"/>
<dbReference type="Proteomes" id="UP000583929">
    <property type="component" value="Unassembled WGS sequence"/>
</dbReference>
<organism evidence="5 6">
    <name type="scientific">Cannabis sativa</name>
    <name type="common">Hemp</name>
    <name type="synonym">Marijuana</name>
    <dbReference type="NCBI Taxonomy" id="3483"/>
    <lineage>
        <taxon>Eukaryota</taxon>
        <taxon>Viridiplantae</taxon>
        <taxon>Streptophyta</taxon>
        <taxon>Embryophyta</taxon>
        <taxon>Tracheophyta</taxon>
        <taxon>Spermatophyta</taxon>
        <taxon>Magnoliopsida</taxon>
        <taxon>eudicotyledons</taxon>
        <taxon>Gunneridae</taxon>
        <taxon>Pentapetalae</taxon>
        <taxon>rosids</taxon>
        <taxon>fabids</taxon>
        <taxon>Rosales</taxon>
        <taxon>Cannabaceae</taxon>
        <taxon>Cannabis</taxon>
    </lineage>
</organism>
<evidence type="ECO:0000256" key="3">
    <source>
        <dbReference type="ARBA" id="ARBA00022801"/>
    </source>
</evidence>
<comment type="similarity">
    <text evidence="1">Belongs to the peptidase C48 family.</text>
</comment>
<evidence type="ECO:0000313" key="5">
    <source>
        <dbReference type="EMBL" id="KAF4388914.1"/>
    </source>
</evidence>
<keyword evidence="2" id="KW-0645">Protease</keyword>
<dbReference type="Gene3D" id="3.40.395.10">
    <property type="entry name" value="Adenoviral Proteinase, Chain A"/>
    <property type="match status" value="1"/>
</dbReference>
<accession>A0A7J6H141</accession>
<name>A0A7J6H141_CANSA</name>
<dbReference type="SUPFAM" id="SSF54001">
    <property type="entry name" value="Cysteine proteinases"/>
    <property type="match status" value="1"/>
</dbReference>
<evidence type="ECO:0000313" key="6">
    <source>
        <dbReference type="Proteomes" id="UP000583929"/>
    </source>
</evidence>
<sequence>MVVPWNHGKHAILVPQAYHIYYLDPLNAPITNRPVILKTIKEAYDTYLMRRSMEIPKNLSIKELVCPHQPSNVECGYYVMRMIKDLVQSPNRRDYIKKELIDKKSYPKAMIDEMREEWPTDMLPHLQSHRIMGH</sequence>
<keyword evidence="3" id="KW-0378">Hydrolase</keyword>
<dbReference type="InterPro" id="IPR038765">
    <property type="entry name" value="Papain-like_cys_pep_sf"/>
</dbReference>
<keyword evidence="6" id="KW-1185">Reference proteome</keyword>
<proteinExistence type="inferred from homology"/>
<dbReference type="GO" id="GO:0008234">
    <property type="term" value="F:cysteine-type peptidase activity"/>
    <property type="evidence" value="ECO:0007669"/>
    <property type="project" value="InterPro"/>
</dbReference>
<gene>
    <name evidence="5" type="ORF">G4B88_019096</name>
</gene>
<protein>
    <recommendedName>
        <fullName evidence="4">Ubiquitin-like protease family profile domain-containing protein</fullName>
    </recommendedName>
</protein>
<dbReference type="InterPro" id="IPR003653">
    <property type="entry name" value="Peptidase_C48_C"/>
</dbReference>
<evidence type="ECO:0000259" key="4">
    <source>
        <dbReference type="Pfam" id="PF02902"/>
    </source>
</evidence>
<dbReference type="GO" id="GO:0006508">
    <property type="term" value="P:proteolysis"/>
    <property type="evidence" value="ECO:0007669"/>
    <property type="project" value="UniProtKB-KW"/>
</dbReference>
<dbReference type="EMBL" id="JAATIQ010000069">
    <property type="protein sequence ID" value="KAF4388914.1"/>
    <property type="molecule type" value="Genomic_DNA"/>
</dbReference>
<reference evidence="5 6" key="1">
    <citation type="journal article" date="2020" name="bioRxiv">
        <title>Sequence and annotation of 42 cannabis genomes reveals extensive copy number variation in cannabinoid synthesis and pathogen resistance genes.</title>
        <authorList>
            <person name="Mckernan K.J."/>
            <person name="Helbert Y."/>
            <person name="Kane L.T."/>
            <person name="Ebling H."/>
            <person name="Zhang L."/>
            <person name="Liu B."/>
            <person name="Eaton Z."/>
            <person name="Mclaughlin S."/>
            <person name="Kingan S."/>
            <person name="Baybayan P."/>
            <person name="Concepcion G."/>
            <person name="Jordan M."/>
            <person name="Riva A."/>
            <person name="Barbazuk W."/>
            <person name="Harkins T."/>
        </authorList>
    </citation>
    <scope>NUCLEOTIDE SEQUENCE [LARGE SCALE GENOMIC DNA]</scope>
    <source>
        <strain evidence="6">cv. Jamaican Lion 4</strain>
        <tissue evidence="5">Leaf</tissue>
    </source>
</reference>
<feature type="domain" description="Ubiquitin-like protease family profile" evidence="4">
    <location>
        <begin position="19"/>
        <end position="103"/>
    </location>
</feature>
<comment type="caution">
    <text evidence="5">The sequence shown here is derived from an EMBL/GenBank/DDBJ whole genome shotgun (WGS) entry which is preliminary data.</text>
</comment>
<evidence type="ECO:0000256" key="2">
    <source>
        <dbReference type="ARBA" id="ARBA00022670"/>
    </source>
</evidence>
<evidence type="ECO:0000256" key="1">
    <source>
        <dbReference type="ARBA" id="ARBA00005234"/>
    </source>
</evidence>
<dbReference type="Pfam" id="PF02902">
    <property type="entry name" value="Peptidase_C48"/>
    <property type="match status" value="1"/>
</dbReference>